<dbReference type="Gene3D" id="1.10.1040.10">
    <property type="entry name" value="N-(1-d-carboxylethyl)-l-norvaline Dehydrogenase, domain 2"/>
    <property type="match status" value="1"/>
</dbReference>
<organism evidence="6 7">
    <name type="scientific">Actinoallomurus bryophytorum</name>
    <dbReference type="NCBI Taxonomy" id="1490222"/>
    <lineage>
        <taxon>Bacteria</taxon>
        <taxon>Bacillati</taxon>
        <taxon>Actinomycetota</taxon>
        <taxon>Actinomycetes</taxon>
        <taxon>Streptosporangiales</taxon>
        <taxon>Thermomonosporaceae</taxon>
        <taxon>Actinoallomurus</taxon>
    </lineage>
</organism>
<dbReference type="InterPro" id="IPR013328">
    <property type="entry name" value="6PGD_dom2"/>
</dbReference>
<evidence type="ECO:0000313" key="7">
    <source>
        <dbReference type="Proteomes" id="UP000316096"/>
    </source>
</evidence>
<evidence type="ECO:0000259" key="4">
    <source>
        <dbReference type="Pfam" id="PF03446"/>
    </source>
</evidence>
<feature type="active site" evidence="3">
    <location>
        <position position="163"/>
    </location>
</feature>
<accession>A0A543CVI5</accession>
<evidence type="ECO:0000259" key="5">
    <source>
        <dbReference type="Pfam" id="PF09130"/>
    </source>
</evidence>
<comment type="caution">
    <text evidence="6">The sequence shown here is derived from an EMBL/GenBank/DDBJ whole genome shotgun (WGS) entry which is preliminary data.</text>
</comment>
<dbReference type="EMBL" id="VFOZ01000001">
    <property type="protein sequence ID" value="TQM01059.1"/>
    <property type="molecule type" value="Genomic_DNA"/>
</dbReference>
<dbReference type="AlphaFoldDB" id="A0A543CVI5"/>
<dbReference type="InterPro" id="IPR015814">
    <property type="entry name" value="Pgluconate_DH_NAD-bd_C"/>
</dbReference>
<dbReference type="GO" id="GO:0050661">
    <property type="term" value="F:NADP binding"/>
    <property type="evidence" value="ECO:0007669"/>
    <property type="project" value="InterPro"/>
</dbReference>
<dbReference type="GO" id="GO:0016491">
    <property type="term" value="F:oxidoreductase activity"/>
    <property type="evidence" value="ECO:0007669"/>
    <property type="project" value="UniProtKB-KW"/>
</dbReference>
<keyword evidence="7" id="KW-1185">Reference proteome</keyword>
<dbReference type="InterPro" id="IPR006115">
    <property type="entry name" value="6PGDH_NADP-bd"/>
</dbReference>
<feature type="domain" description="6-phosphogluconate dehydrogenase NADP-binding" evidence="4">
    <location>
        <begin position="7"/>
        <end position="115"/>
    </location>
</feature>
<dbReference type="SUPFAM" id="SSF48179">
    <property type="entry name" value="6-phosphogluconate dehydrogenase C-terminal domain-like"/>
    <property type="match status" value="1"/>
</dbReference>
<name>A0A543CVI5_9ACTN</name>
<dbReference type="SUPFAM" id="SSF51735">
    <property type="entry name" value="NAD(P)-binding Rossmann-fold domains"/>
    <property type="match status" value="1"/>
</dbReference>
<evidence type="ECO:0000256" key="1">
    <source>
        <dbReference type="ARBA" id="ARBA00009080"/>
    </source>
</evidence>
<dbReference type="RefSeq" id="WP_141960941.1">
    <property type="nucleotide sequence ID" value="NZ_VFOZ01000001.1"/>
</dbReference>
<dbReference type="InterPro" id="IPR015815">
    <property type="entry name" value="HIBADH-related"/>
</dbReference>
<dbReference type="InterPro" id="IPR036291">
    <property type="entry name" value="NAD(P)-bd_dom_sf"/>
</dbReference>
<gene>
    <name evidence="6" type="ORF">FB559_6802</name>
</gene>
<dbReference type="Gene3D" id="3.40.50.720">
    <property type="entry name" value="NAD(P)-binding Rossmann-like Domain"/>
    <property type="match status" value="1"/>
</dbReference>
<dbReference type="Proteomes" id="UP000316096">
    <property type="component" value="Unassembled WGS sequence"/>
</dbReference>
<dbReference type="OrthoDB" id="943692at2"/>
<keyword evidence="2" id="KW-0560">Oxidoreductase</keyword>
<feature type="domain" description="Phosphogluconate dehydrogenase NAD-binding putative C-terminal" evidence="5">
    <location>
        <begin position="184"/>
        <end position="251"/>
    </location>
</feature>
<dbReference type="PIRSF" id="PIRSF000103">
    <property type="entry name" value="HIBADH"/>
    <property type="match status" value="1"/>
</dbReference>
<reference evidence="6 7" key="1">
    <citation type="submission" date="2019-06" db="EMBL/GenBank/DDBJ databases">
        <title>Sequencing the genomes of 1000 actinobacteria strains.</title>
        <authorList>
            <person name="Klenk H.-P."/>
        </authorList>
    </citation>
    <scope>NUCLEOTIDE SEQUENCE [LARGE SCALE GENOMIC DNA]</scope>
    <source>
        <strain evidence="6 7">DSM 102200</strain>
    </source>
</reference>
<proteinExistence type="inferred from homology"/>
<sequence length="263" mass="26974">MTPLRCVAVLGLGEAGGAISHDLASAGVRVRAYDPLVRPADGLIACADEADAARGAELVLSVNSAKAAEDALRAGLPGMGENAVWADLNTAAPALKRRLGELAAEAGVAFADVSLMAPVPGKGLSTPMLVSGTAARAYADLLGPAGAHVTTLDAPAGEAATRKLLRSVFFKGMAAAAIEALHAARQAGLEDWMRAHIAEELAGADATFAGRLETGSYRHAARRAEEMRAAAELLTELDVPPRISTASRDWLVQLDGTPAPEQA</sequence>
<dbReference type="Pfam" id="PF03446">
    <property type="entry name" value="NAD_binding_2"/>
    <property type="match status" value="1"/>
</dbReference>
<evidence type="ECO:0000256" key="2">
    <source>
        <dbReference type="ARBA" id="ARBA00023002"/>
    </source>
</evidence>
<evidence type="ECO:0000313" key="6">
    <source>
        <dbReference type="EMBL" id="TQM01059.1"/>
    </source>
</evidence>
<dbReference type="InterPro" id="IPR008927">
    <property type="entry name" value="6-PGluconate_DH-like_C_sf"/>
</dbReference>
<protein>
    <submittedName>
        <fullName evidence="6">3-hydroxyisobutyrate dehydrogenase-like beta-hydroxyacid dehydrogenase</fullName>
    </submittedName>
</protein>
<comment type="similarity">
    <text evidence="1">Belongs to the HIBADH-related family.</text>
</comment>
<evidence type="ECO:0000256" key="3">
    <source>
        <dbReference type="PIRSR" id="PIRSR000103-1"/>
    </source>
</evidence>
<dbReference type="Pfam" id="PF09130">
    <property type="entry name" value="DUF1932"/>
    <property type="match status" value="1"/>
</dbReference>